<evidence type="ECO:0000313" key="2">
    <source>
        <dbReference type="Proteomes" id="UP000307790"/>
    </source>
</evidence>
<accession>A0A5R9IFE4</accession>
<reference evidence="1 2" key="1">
    <citation type="submission" date="2019-05" db="EMBL/GenBank/DDBJ databases">
        <title>Genome sequences of Thalassotalea litorea 1K03283.</title>
        <authorList>
            <person name="Zhang D."/>
        </authorList>
    </citation>
    <scope>NUCLEOTIDE SEQUENCE [LARGE SCALE GENOMIC DNA]</scope>
    <source>
        <strain evidence="1 2">MCCC 1K03283</strain>
    </source>
</reference>
<dbReference type="RefSeq" id="WP_138321067.1">
    <property type="nucleotide sequence ID" value="NZ_VCBC01000017.1"/>
</dbReference>
<dbReference type="AlphaFoldDB" id="A0A5R9IFE4"/>
<dbReference type="EMBL" id="VCBC01000017">
    <property type="protein sequence ID" value="TLU61284.1"/>
    <property type="molecule type" value="Genomic_DNA"/>
</dbReference>
<proteinExistence type="predicted"/>
<dbReference type="OrthoDB" id="9876732at2"/>
<organism evidence="1 2">
    <name type="scientific">Thalassotalea litorea</name>
    <dbReference type="NCBI Taxonomy" id="2020715"/>
    <lineage>
        <taxon>Bacteria</taxon>
        <taxon>Pseudomonadati</taxon>
        <taxon>Pseudomonadota</taxon>
        <taxon>Gammaproteobacteria</taxon>
        <taxon>Alteromonadales</taxon>
        <taxon>Colwelliaceae</taxon>
        <taxon>Thalassotalea</taxon>
    </lineage>
</organism>
<keyword evidence="2" id="KW-1185">Reference proteome</keyword>
<sequence length="146" mass="16006">MFGLFKKNSKPEIKRGTETSVAPFEILLPEELTQAQIPNLRIGSKVLDILRTNSNDVQTLEIFEGMPVVNSNNAQLREFANVVNGAKQTPVLKDQLGLMCFAPKTPDSLGALCCLVNGVLHEFHITNRGGGATLNYQFTRVVHAKA</sequence>
<dbReference type="Proteomes" id="UP000307790">
    <property type="component" value="Unassembled WGS sequence"/>
</dbReference>
<evidence type="ECO:0000313" key="1">
    <source>
        <dbReference type="EMBL" id="TLU61284.1"/>
    </source>
</evidence>
<name>A0A5R9IFE4_9GAMM</name>
<comment type="caution">
    <text evidence="1">The sequence shown here is derived from an EMBL/GenBank/DDBJ whole genome shotgun (WGS) entry which is preliminary data.</text>
</comment>
<gene>
    <name evidence="1" type="ORF">FE810_14835</name>
</gene>
<protein>
    <submittedName>
        <fullName evidence="1">Uncharacterized protein</fullName>
    </submittedName>
</protein>